<keyword evidence="4" id="KW-1185">Reference proteome</keyword>
<proteinExistence type="predicted"/>
<dbReference type="PATRIC" id="fig|1195763.3.peg.3233"/>
<dbReference type="Gene3D" id="3.40.50.360">
    <property type="match status" value="1"/>
</dbReference>
<sequence length="183" mass="20206">MNVVVLNGHPNLAQSVANRTILADLAEQTNWTVNHVADFDGNIEAEQAQLLNADVIVVQFPLYWSTYPAVLKKWVDDVFTYGFAFGPEGSKIKGKKVIFSVTAGATEASYSTEGFNFLPFEHYQIAYEHPFRAAEVNIVDTVITFEMNATPEEGGDEANTLALAHRHAERVMAAVSQFTEVHA</sequence>
<accession>A0A0J1GXT4</accession>
<dbReference type="EMBL" id="LDOT01000022">
    <property type="protein sequence ID" value="KLV04478.1"/>
    <property type="molecule type" value="Genomic_DNA"/>
</dbReference>
<name>A0A0J1GXT4_9GAMM</name>
<dbReference type="InterPro" id="IPR003680">
    <property type="entry name" value="Flavodoxin_fold"/>
</dbReference>
<dbReference type="Pfam" id="PF02525">
    <property type="entry name" value="Flavodoxin_2"/>
    <property type="match status" value="1"/>
</dbReference>
<dbReference type="OrthoDB" id="9798454at2"/>
<gene>
    <name evidence="3" type="ORF">ABT56_15205</name>
</gene>
<dbReference type="InterPro" id="IPR029039">
    <property type="entry name" value="Flavoprotein-like_sf"/>
</dbReference>
<feature type="domain" description="Flavodoxin-like fold" evidence="2">
    <location>
        <begin position="1"/>
        <end position="153"/>
    </location>
</feature>
<keyword evidence="1" id="KW-0560">Oxidoreductase</keyword>
<dbReference type="InterPro" id="IPR046980">
    <property type="entry name" value="KefG/KefF"/>
</dbReference>
<comment type="caution">
    <text evidence="3">The sequence shown here is derived from an EMBL/GenBank/DDBJ whole genome shotgun (WGS) entry which is preliminary data.</text>
</comment>
<evidence type="ECO:0000259" key="2">
    <source>
        <dbReference type="Pfam" id="PF02525"/>
    </source>
</evidence>
<evidence type="ECO:0000256" key="1">
    <source>
        <dbReference type="ARBA" id="ARBA00023002"/>
    </source>
</evidence>
<dbReference type="AlphaFoldDB" id="A0A0J1GXT4"/>
<dbReference type="GO" id="GO:0010181">
    <property type="term" value="F:FMN binding"/>
    <property type="evidence" value="ECO:0007669"/>
    <property type="project" value="TreeGrafter"/>
</dbReference>
<dbReference type="Proteomes" id="UP000036097">
    <property type="component" value="Unassembled WGS sequence"/>
</dbReference>
<dbReference type="STRING" id="1195763.ABT56_15205"/>
<evidence type="ECO:0000313" key="4">
    <source>
        <dbReference type="Proteomes" id="UP000036097"/>
    </source>
</evidence>
<dbReference type="PANTHER" id="PTHR47307:SF1">
    <property type="entry name" value="GLUTATHIONE-REGULATED POTASSIUM-EFFLUX SYSTEM ANCILLARY PROTEIN KEFG"/>
    <property type="match status" value="1"/>
</dbReference>
<evidence type="ECO:0000313" key="3">
    <source>
        <dbReference type="EMBL" id="KLV04478.1"/>
    </source>
</evidence>
<dbReference type="GO" id="GO:0009055">
    <property type="term" value="F:electron transfer activity"/>
    <property type="evidence" value="ECO:0007669"/>
    <property type="project" value="TreeGrafter"/>
</dbReference>
<organism evidence="3 4">
    <name type="scientific">Photobacterium aquae</name>
    <dbReference type="NCBI Taxonomy" id="1195763"/>
    <lineage>
        <taxon>Bacteria</taxon>
        <taxon>Pseudomonadati</taxon>
        <taxon>Pseudomonadota</taxon>
        <taxon>Gammaproteobacteria</taxon>
        <taxon>Vibrionales</taxon>
        <taxon>Vibrionaceae</taxon>
        <taxon>Photobacterium</taxon>
    </lineage>
</organism>
<protein>
    <submittedName>
        <fullName evidence="3">NAD(P)H dehydrogenase</fullName>
    </submittedName>
</protein>
<reference evidence="3 4" key="1">
    <citation type="submission" date="2015-05" db="EMBL/GenBank/DDBJ databases">
        <title>Photobacterium galathea sp. nov.</title>
        <authorList>
            <person name="Machado H."/>
            <person name="Gram L."/>
        </authorList>
    </citation>
    <scope>NUCLEOTIDE SEQUENCE [LARGE SCALE GENOMIC DNA]</scope>
    <source>
        <strain evidence="3 4">CGMCC 1.12159</strain>
    </source>
</reference>
<dbReference type="PANTHER" id="PTHR47307">
    <property type="entry name" value="GLUTATHIONE-REGULATED POTASSIUM-EFFLUX SYSTEM ANCILLARY PROTEIN KEFG"/>
    <property type="match status" value="1"/>
</dbReference>
<dbReference type="GO" id="GO:0003955">
    <property type="term" value="F:NAD(P)H dehydrogenase (quinone) activity"/>
    <property type="evidence" value="ECO:0007669"/>
    <property type="project" value="TreeGrafter"/>
</dbReference>
<dbReference type="SUPFAM" id="SSF52218">
    <property type="entry name" value="Flavoproteins"/>
    <property type="match status" value="1"/>
</dbReference>